<feature type="transmembrane region" description="Helical" evidence="1">
    <location>
        <begin position="493"/>
        <end position="511"/>
    </location>
</feature>
<dbReference type="Proteomes" id="UP000740329">
    <property type="component" value="Unassembled WGS sequence"/>
</dbReference>
<accession>A0A8J7REY7</accession>
<sequence length="525" mass="58175">MNNKILKLSLLGLILTLTAISGVSALQIDDPQYNPSVIKPGDDADIWIKFTNDEGNDRIVKNLIVELEDGYPIEIKQTNPTKGIYTISNLNKGESDLAHFKINIDKNAQTNDFKIKVKYTYDIYDDVDDKYPTHESRDREYYLPVKGEADFELTSEDVQLIPASNMEYPIIIKNVGTGIAKDIDVLVGSSAYINPVGGVKYNVKVLEPFGSTEVALNLHADSKTTEGSYIVPVTLVWTDEDGTKHNETIEFGVIVEGDVNLGISNVITEPNEIKPGTNYIKLCVDITNNGHGEAKNINLNLKTSEPFSDSGSNVNFKNVGTLNSGDTKTAIFYVDLNKHADAQTYDIPLEITYLDAYNKEHAENENISVLVKTKPELEILGNDFTIYAGRQTEILVTLKNIGTEKAEKVKITAIKNSAQPFDYEEKTDDIGTLEILENGTGRLVIETEANAAVKDYLINLEVRSVGDHELGDEDVYVSQKTLKVHVERPAGSYLLPILVVVVVLAGGVYYLKVYRPKKKSKSEDN</sequence>
<keyword evidence="1" id="KW-0812">Transmembrane</keyword>
<gene>
    <name evidence="2" type="ORF">J3E07_001432</name>
</gene>
<proteinExistence type="predicted"/>
<evidence type="ECO:0000313" key="2">
    <source>
        <dbReference type="EMBL" id="MBP2201992.1"/>
    </source>
</evidence>
<dbReference type="PANTHER" id="PTHR35902">
    <property type="entry name" value="S-LAYER DOMAIN-LIKE PROTEIN-RELATED"/>
    <property type="match status" value="1"/>
</dbReference>
<keyword evidence="1" id="KW-1133">Transmembrane helix</keyword>
<comment type="caution">
    <text evidence="2">The sequence shown here is derived from an EMBL/GenBank/DDBJ whole genome shotgun (WGS) entry which is preliminary data.</text>
</comment>
<dbReference type="AlphaFoldDB" id="A0A8J7REY7"/>
<dbReference type="RefSeq" id="WP_209591508.1">
    <property type="nucleotide sequence ID" value="NZ_JAGGMU010000004.1"/>
</dbReference>
<dbReference type="InterPro" id="IPR013783">
    <property type="entry name" value="Ig-like_fold"/>
</dbReference>
<evidence type="ECO:0000313" key="3">
    <source>
        <dbReference type="Proteomes" id="UP000740329"/>
    </source>
</evidence>
<protein>
    <submittedName>
        <fullName evidence="2">Uncharacterized protein</fullName>
    </submittedName>
</protein>
<name>A0A8J7REY7_METVO</name>
<keyword evidence="1" id="KW-0472">Membrane</keyword>
<dbReference type="EMBL" id="JAGGMV010000004">
    <property type="protein sequence ID" value="MBP2201992.1"/>
    <property type="molecule type" value="Genomic_DNA"/>
</dbReference>
<organism evidence="2 3">
    <name type="scientific">Methanococcus voltae</name>
    <dbReference type="NCBI Taxonomy" id="2188"/>
    <lineage>
        <taxon>Archaea</taxon>
        <taxon>Methanobacteriati</taxon>
        <taxon>Methanobacteriota</taxon>
        <taxon>Methanomada group</taxon>
        <taxon>Methanococci</taxon>
        <taxon>Methanococcales</taxon>
        <taxon>Methanococcaceae</taxon>
        <taxon>Methanococcus</taxon>
    </lineage>
</organism>
<reference evidence="2" key="1">
    <citation type="submission" date="2021-03" db="EMBL/GenBank/DDBJ databases">
        <title>Genomic Encyclopedia of Type Strains, Phase IV (KMG-V): Genome sequencing to study the core and pangenomes of soil and plant-associated prokaryotes.</title>
        <authorList>
            <person name="Whitman W."/>
        </authorList>
    </citation>
    <scope>NUCLEOTIDE SEQUENCE</scope>
    <source>
        <strain evidence="2">C4</strain>
    </source>
</reference>
<dbReference type="Gene3D" id="2.60.40.10">
    <property type="entry name" value="Immunoglobulins"/>
    <property type="match status" value="1"/>
</dbReference>
<dbReference type="OrthoDB" id="56770at2157"/>
<evidence type="ECO:0000256" key="1">
    <source>
        <dbReference type="SAM" id="Phobius"/>
    </source>
</evidence>
<dbReference type="PANTHER" id="PTHR35902:SF3">
    <property type="entry name" value="NPCBM-ASSOCIATED, NEW3 DOMAIN OF ALPHA-GALACTOSIDASE"/>
    <property type="match status" value="1"/>
</dbReference>